<feature type="transmembrane region" description="Helical" evidence="7">
    <location>
        <begin position="309"/>
        <end position="328"/>
    </location>
</feature>
<feature type="transmembrane region" description="Helical" evidence="7">
    <location>
        <begin position="366"/>
        <end position="386"/>
    </location>
</feature>
<feature type="transmembrane region" description="Helical" evidence="7">
    <location>
        <begin position="187"/>
        <end position="207"/>
    </location>
</feature>
<dbReference type="InterPro" id="IPR006043">
    <property type="entry name" value="NCS2"/>
</dbReference>
<protein>
    <submittedName>
        <fullName evidence="8">Uracil/xanthine transporter</fullName>
    </submittedName>
</protein>
<organism evidence="8 9">
    <name type="scientific">Rossellomorea oryzaecorticis</name>
    <dbReference type="NCBI Taxonomy" id="1396505"/>
    <lineage>
        <taxon>Bacteria</taxon>
        <taxon>Bacillati</taxon>
        <taxon>Bacillota</taxon>
        <taxon>Bacilli</taxon>
        <taxon>Bacillales</taxon>
        <taxon>Bacillaceae</taxon>
        <taxon>Rossellomorea</taxon>
    </lineage>
</organism>
<feature type="transmembrane region" description="Helical" evidence="7">
    <location>
        <begin position="162"/>
        <end position="180"/>
    </location>
</feature>
<feature type="transmembrane region" description="Helical" evidence="7">
    <location>
        <begin position="276"/>
        <end position="297"/>
    </location>
</feature>
<name>A0ABU9K7S8_9BACI</name>
<evidence type="ECO:0000256" key="3">
    <source>
        <dbReference type="ARBA" id="ARBA00022448"/>
    </source>
</evidence>
<evidence type="ECO:0000256" key="6">
    <source>
        <dbReference type="ARBA" id="ARBA00023136"/>
    </source>
</evidence>
<evidence type="ECO:0000256" key="7">
    <source>
        <dbReference type="SAM" id="Phobius"/>
    </source>
</evidence>
<feature type="transmembrane region" description="Helical" evidence="7">
    <location>
        <begin position="42"/>
        <end position="63"/>
    </location>
</feature>
<evidence type="ECO:0000256" key="4">
    <source>
        <dbReference type="ARBA" id="ARBA00022692"/>
    </source>
</evidence>
<feature type="transmembrane region" description="Helical" evidence="7">
    <location>
        <begin position="75"/>
        <end position="95"/>
    </location>
</feature>
<evidence type="ECO:0000256" key="5">
    <source>
        <dbReference type="ARBA" id="ARBA00022989"/>
    </source>
</evidence>
<evidence type="ECO:0000313" key="9">
    <source>
        <dbReference type="Proteomes" id="UP001389717"/>
    </source>
</evidence>
<evidence type="ECO:0000313" key="8">
    <source>
        <dbReference type="EMBL" id="MEL3972146.1"/>
    </source>
</evidence>
<comment type="caution">
    <text evidence="8">The sequence shown here is derived from an EMBL/GenBank/DDBJ whole genome shotgun (WGS) entry which is preliminary data.</text>
</comment>
<keyword evidence="4 7" id="KW-0812">Transmembrane</keyword>
<feature type="transmembrane region" description="Helical" evidence="7">
    <location>
        <begin position="101"/>
        <end position="124"/>
    </location>
</feature>
<comment type="subcellular location">
    <subcellularLocation>
        <location evidence="1">Membrane</location>
        <topology evidence="1">Multi-pass membrane protein</topology>
    </subcellularLocation>
</comment>
<dbReference type="PANTHER" id="PTHR42810:SF6">
    <property type="entry name" value="PURINE PERMEASE YBBY-RELATED"/>
    <property type="match status" value="1"/>
</dbReference>
<dbReference type="NCBIfam" id="NF037981">
    <property type="entry name" value="NCS2_1"/>
    <property type="match status" value="1"/>
</dbReference>
<keyword evidence="3" id="KW-0813">Transport</keyword>
<feature type="transmembrane region" description="Helical" evidence="7">
    <location>
        <begin position="334"/>
        <end position="354"/>
    </location>
</feature>
<feature type="transmembrane region" description="Helical" evidence="7">
    <location>
        <begin position="398"/>
        <end position="418"/>
    </location>
</feature>
<proteinExistence type="inferred from homology"/>
<keyword evidence="9" id="KW-1185">Reference proteome</keyword>
<evidence type="ECO:0000256" key="1">
    <source>
        <dbReference type="ARBA" id="ARBA00004141"/>
    </source>
</evidence>
<reference evidence="8 9" key="1">
    <citation type="submission" date="2024-04" db="EMBL/GenBank/DDBJ databases">
        <title>Bacillus oryzaecorticis sp. nov., a moderately halophilic bacterium isolated from rice husks.</title>
        <authorList>
            <person name="Zhu H.-S."/>
        </authorList>
    </citation>
    <scope>NUCLEOTIDE SEQUENCE [LARGE SCALE GENOMIC DNA]</scope>
    <source>
        <strain evidence="8 9">ZC255</strain>
    </source>
</reference>
<feature type="transmembrane region" description="Helical" evidence="7">
    <location>
        <begin position="136"/>
        <end position="156"/>
    </location>
</feature>
<comment type="similarity">
    <text evidence="2">Belongs to the nucleobase:cation symporter-2 (NCS2) (TC 2.A.40) family.</text>
</comment>
<sequence>MKRLSAAETAFSSVQWLFFIFANTVVVPISVGMAFELPSHEIAVILRSSLIFTGIACMLQGLVGHKYPLMEGHSGVMWGVVLNLSAAAPALGMSLPSVGGGIATGMLLSGVAVLVLGAFGMLSLIQRIFTPMVMSVYLFLLTFQLILIFFKGMLTISEDGSLVLPVSLFSISIAVLVSLLKIKGTPLLSNFSILIGMVAGWIGYLILFPSETMGSAAQGSSFFMLFPFGAPNLNTGIVFITFLASFMNLSNTIASVQAASQLFEESPSEKRYTRSYLLSGMYSIVGAFSGLVSYAPFASSIGFLESTRIFYLRPFLIGGALMSLLGIVPFLGGILATLPITVGNAVLFTAYLQLFGTSLKSLQGTVFNSVTIYRLAAPVLVGISIMNMSPRLFTSFPVFIQPIVSNGFIMGVLISIALEKLVNWEKDEEINRTKYA</sequence>
<dbReference type="PANTHER" id="PTHR42810">
    <property type="entry name" value="PURINE PERMEASE C1399.01C-RELATED"/>
    <property type="match status" value="1"/>
</dbReference>
<gene>
    <name evidence="8" type="ORF">AAEO50_07635</name>
</gene>
<evidence type="ECO:0000256" key="2">
    <source>
        <dbReference type="ARBA" id="ARBA00008821"/>
    </source>
</evidence>
<dbReference type="EMBL" id="JBBYAF010000011">
    <property type="protein sequence ID" value="MEL3972146.1"/>
    <property type="molecule type" value="Genomic_DNA"/>
</dbReference>
<dbReference type="RefSeq" id="WP_341982135.1">
    <property type="nucleotide sequence ID" value="NZ_JBBYAF010000011.1"/>
</dbReference>
<dbReference type="Pfam" id="PF00860">
    <property type="entry name" value="Xan_ur_permease"/>
    <property type="match status" value="1"/>
</dbReference>
<keyword evidence="5 7" id="KW-1133">Transmembrane helix</keyword>
<feature type="transmembrane region" description="Helical" evidence="7">
    <location>
        <begin position="16"/>
        <end position="36"/>
    </location>
</feature>
<dbReference type="Proteomes" id="UP001389717">
    <property type="component" value="Unassembled WGS sequence"/>
</dbReference>
<accession>A0ABU9K7S8</accession>
<dbReference type="NCBIfam" id="NF008502">
    <property type="entry name" value="PRK11412.1"/>
    <property type="match status" value="1"/>
</dbReference>
<keyword evidence="6 7" id="KW-0472">Membrane</keyword>